<organism evidence="2 3">
    <name type="scientific">Neurospora hispaniola</name>
    <dbReference type="NCBI Taxonomy" id="588809"/>
    <lineage>
        <taxon>Eukaryota</taxon>
        <taxon>Fungi</taxon>
        <taxon>Dikarya</taxon>
        <taxon>Ascomycota</taxon>
        <taxon>Pezizomycotina</taxon>
        <taxon>Sordariomycetes</taxon>
        <taxon>Sordariomycetidae</taxon>
        <taxon>Sordariales</taxon>
        <taxon>Sordariaceae</taxon>
        <taxon>Neurospora</taxon>
    </lineage>
</organism>
<evidence type="ECO:0000313" key="2">
    <source>
        <dbReference type="EMBL" id="KAK3486591.1"/>
    </source>
</evidence>
<reference evidence="2 3" key="1">
    <citation type="journal article" date="2023" name="Mol. Phylogenet. Evol.">
        <title>Genome-scale phylogeny and comparative genomics of the fungal order Sordariales.</title>
        <authorList>
            <person name="Hensen N."/>
            <person name="Bonometti L."/>
            <person name="Westerberg I."/>
            <person name="Brannstrom I.O."/>
            <person name="Guillou S."/>
            <person name="Cros-Aarteil S."/>
            <person name="Calhoun S."/>
            <person name="Haridas S."/>
            <person name="Kuo A."/>
            <person name="Mondo S."/>
            <person name="Pangilinan J."/>
            <person name="Riley R."/>
            <person name="LaButti K."/>
            <person name="Andreopoulos B."/>
            <person name="Lipzen A."/>
            <person name="Chen C."/>
            <person name="Yan M."/>
            <person name="Daum C."/>
            <person name="Ng V."/>
            <person name="Clum A."/>
            <person name="Steindorff A."/>
            <person name="Ohm R.A."/>
            <person name="Martin F."/>
            <person name="Silar P."/>
            <person name="Natvig D.O."/>
            <person name="Lalanne C."/>
            <person name="Gautier V."/>
            <person name="Ament-Velasquez S.L."/>
            <person name="Kruys A."/>
            <person name="Hutchinson M.I."/>
            <person name="Powell A.J."/>
            <person name="Barry K."/>
            <person name="Miller A.N."/>
            <person name="Grigoriev I.V."/>
            <person name="Debuchy R."/>
            <person name="Gladieux P."/>
            <person name="Hiltunen Thoren M."/>
            <person name="Johannesson H."/>
        </authorList>
    </citation>
    <scope>NUCLEOTIDE SEQUENCE [LARGE SCALE GENOMIC DNA]</scope>
    <source>
        <strain evidence="2 3">FGSC 10403</strain>
    </source>
</reference>
<evidence type="ECO:0000256" key="1">
    <source>
        <dbReference type="SAM" id="MobiDB-lite"/>
    </source>
</evidence>
<dbReference type="AlphaFoldDB" id="A0AAJ0MMX6"/>
<proteinExistence type="predicted"/>
<dbReference type="Proteomes" id="UP001285908">
    <property type="component" value="Unassembled WGS sequence"/>
</dbReference>
<comment type="caution">
    <text evidence="2">The sequence shown here is derived from an EMBL/GenBank/DDBJ whole genome shotgun (WGS) entry which is preliminary data.</text>
</comment>
<evidence type="ECO:0000313" key="3">
    <source>
        <dbReference type="Proteomes" id="UP001285908"/>
    </source>
</evidence>
<dbReference type="GeneID" id="87878632"/>
<accession>A0AAJ0MMX6</accession>
<dbReference type="RefSeq" id="XP_062689148.1">
    <property type="nucleotide sequence ID" value="XM_062841010.1"/>
</dbReference>
<dbReference type="EMBL" id="JAULSX010000008">
    <property type="protein sequence ID" value="KAK3486591.1"/>
    <property type="molecule type" value="Genomic_DNA"/>
</dbReference>
<protein>
    <submittedName>
        <fullName evidence="2">Uncharacterized protein</fullName>
    </submittedName>
</protein>
<feature type="region of interest" description="Disordered" evidence="1">
    <location>
        <begin position="116"/>
        <end position="145"/>
    </location>
</feature>
<sequence length="174" mass="19365">MVTLLILAVQQILRRSLLGHQFQVIEMDRLTQKELDCLLALRDLKLSGAVQDVDTAPVTNNSGHTGQGPGVVEPVPVQNKVAKENPDYRVVAYDELCPRWRLEVYHSELLWGSVAGESDEDDKNEEERLNEMAGAEAPNPITNEELLRTPATYARSCCDGRGVLRGVLRKEGED</sequence>
<keyword evidence="3" id="KW-1185">Reference proteome</keyword>
<gene>
    <name evidence="2" type="ORF">B0T23DRAFT_447712</name>
</gene>
<name>A0AAJ0MMX6_9PEZI</name>